<dbReference type="Pfam" id="PF01420">
    <property type="entry name" value="Methylase_S"/>
    <property type="match status" value="1"/>
</dbReference>
<keyword evidence="2" id="KW-0680">Restriction system</keyword>
<sequence length="398" mass="42896">MTVVPQPLADISTEIVSGIACGKSRVVADGVPHLRPFSVTGDGALSTSDAPLIPASAIPKGRLGFRPGDILFNNTNSVELVGKSAIVSDSLHASFSNHMTRLRIDESKANPGYVQAFLWHLYRKRYFEARATRWVGQAAFGTTQIKAIEISLPPLDEQRRIVSLLNRAASIRRRADAARAKACAIVPTLFLDMFGDPATNPKGWSIGKLGDTSDVQGGLQVTSKRSSLPIEMPYLRVANVLRGVLDLSEIKSIRLTDAEWRRTELVAGDILIVEGHGNANEVGRAATWDGSIDQCTHQNHLIRARPNRECLLPEYLTSFLNSFSGRRVLIGDGKTTSGLNTISTRNVKAVPVPLPPLALQTAFAKQAQRIEATARSLDAAATKAEAMAAALSAEVFGS</sequence>
<dbReference type="InterPro" id="IPR000055">
    <property type="entry name" value="Restrct_endonuc_typeI_TRD"/>
</dbReference>
<keyword evidence="5" id="KW-0540">Nuclease</keyword>
<dbReference type="InterPro" id="IPR052021">
    <property type="entry name" value="Type-I_RS_S_subunit"/>
</dbReference>
<accession>A0ABS3IZ38</accession>
<keyword evidence="5" id="KW-0255">Endonuclease</keyword>
<reference evidence="5 6" key="1">
    <citation type="submission" date="2021-03" db="EMBL/GenBank/DDBJ databases">
        <title>Whole genome sequence of Jiella sp. MQZ13P-4.</title>
        <authorList>
            <person name="Tuo L."/>
        </authorList>
    </citation>
    <scope>NUCLEOTIDE SEQUENCE [LARGE SCALE GENOMIC DNA]</scope>
    <source>
        <strain evidence="5 6">MQZ13P-4</strain>
    </source>
</reference>
<dbReference type="PANTHER" id="PTHR30408:SF12">
    <property type="entry name" value="TYPE I RESTRICTION ENZYME MJAVIII SPECIFICITY SUBUNIT"/>
    <property type="match status" value="1"/>
</dbReference>
<protein>
    <submittedName>
        <fullName evidence="5">Restriction endonuclease subunit S</fullName>
    </submittedName>
</protein>
<dbReference type="Gene3D" id="3.90.220.20">
    <property type="entry name" value="DNA methylase specificity domains"/>
    <property type="match status" value="2"/>
</dbReference>
<keyword evidence="5" id="KW-0378">Hydrolase</keyword>
<evidence type="ECO:0000313" key="5">
    <source>
        <dbReference type="EMBL" id="MBO0902683.1"/>
    </source>
</evidence>
<dbReference type="PANTHER" id="PTHR30408">
    <property type="entry name" value="TYPE-1 RESTRICTION ENZYME ECOKI SPECIFICITY PROTEIN"/>
    <property type="match status" value="1"/>
</dbReference>
<comment type="caution">
    <text evidence="5">The sequence shown here is derived from an EMBL/GenBank/DDBJ whole genome shotgun (WGS) entry which is preliminary data.</text>
</comment>
<dbReference type="CDD" id="cd17253">
    <property type="entry name" value="RMtype1_S_Eco933I-TRD2-CR2_like"/>
    <property type="match status" value="1"/>
</dbReference>
<evidence type="ECO:0000313" key="6">
    <source>
        <dbReference type="Proteomes" id="UP000664288"/>
    </source>
</evidence>
<proteinExistence type="inferred from homology"/>
<keyword evidence="3" id="KW-0238">DNA-binding</keyword>
<evidence type="ECO:0000259" key="4">
    <source>
        <dbReference type="Pfam" id="PF01420"/>
    </source>
</evidence>
<dbReference type="Proteomes" id="UP000664288">
    <property type="component" value="Unassembled WGS sequence"/>
</dbReference>
<dbReference type="RefSeq" id="WP_207349324.1">
    <property type="nucleotide sequence ID" value="NZ_JAFMPY010000003.1"/>
</dbReference>
<gene>
    <name evidence="5" type="ORF">J1C47_03455</name>
</gene>
<name>A0ABS3IZ38_9HYPH</name>
<dbReference type="SUPFAM" id="SSF116734">
    <property type="entry name" value="DNA methylase specificity domain"/>
    <property type="match status" value="2"/>
</dbReference>
<evidence type="ECO:0000256" key="2">
    <source>
        <dbReference type="ARBA" id="ARBA00022747"/>
    </source>
</evidence>
<feature type="domain" description="Type I restriction modification DNA specificity" evidence="4">
    <location>
        <begin position="69"/>
        <end position="166"/>
    </location>
</feature>
<comment type="similarity">
    <text evidence="1">Belongs to the type-I restriction system S methylase family.</text>
</comment>
<dbReference type="InterPro" id="IPR044946">
    <property type="entry name" value="Restrct_endonuc_typeI_TRD_sf"/>
</dbReference>
<evidence type="ECO:0000256" key="1">
    <source>
        <dbReference type="ARBA" id="ARBA00010923"/>
    </source>
</evidence>
<evidence type="ECO:0000256" key="3">
    <source>
        <dbReference type="ARBA" id="ARBA00023125"/>
    </source>
</evidence>
<dbReference type="GO" id="GO:0004519">
    <property type="term" value="F:endonuclease activity"/>
    <property type="evidence" value="ECO:0007669"/>
    <property type="project" value="UniProtKB-KW"/>
</dbReference>
<organism evidence="5 6">
    <name type="scientific">Jiella sonneratiae</name>
    <dbReference type="NCBI Taxonomy" id="2816856"/>
    <lineage>
        <taxon>Bacteria</taxon>
        <taxon>Pseudomonadati</taxon>
        <taxon>Pseudomonadota</taxon>
        <taxon>Alphaproteobacteria</taxon>
        <taxon>Hyphomicrobiales</taxon>
        <taxon>Aurantimonadaceae</taxon>
        <taxon>Jiella</taxon>
    </lineage>
</organism>
<keyword evidence="6" id="KW-1185">Reference proteome</keyword>
<dbReference type="EMBL" id="JAFMPY010000003">
    <property type="protein sequence ID" value="MBO0902683.1"/>
    <property type="molecule type" value="Genomic_DNA"/>
</dbReference>